<reference evidence="9" key="2">
    <citation type="submission" date="2021-01" db="UniProtKB">
        <authorList>
            <consortium name="EnsemblMetazoa"/>
        </authorList>
    </citation>
    <scope>IDENTIFICATION</scope>
</reference>
<proteinExistence type="predicted"/>
<evidence type="ECO:0000256" key="8">
    <source>
        <dbReference type="SAM" id="MobiDB-lite"/>
    </source>
</evidence>
<reference evidence="10" key="1">
    <citation type="submission" date="2015-02" db="EMBL/GenBank/DDBJ databases">
        <title>Genome sequencing for Strongylocentrotus purpuratus.</title>
        <authorList>
            <person name="Murali S."/>
            <person name="Liu Y."/>
            <person name="Vee V."/>
            <person name="English A."/>
            <person name="Wang M."/>
            <person name="Skinner E."/>
            <person name="Han Y."/>
            <person name="Muzny D.M."/>
            <person name="Worley K.C."/>
            <person name="Gibbs R.A."/>
        </authorList>
    </citation>
    <scope>NUCLEOTIDE SEQUENCE</scope>
</reference>
<dbReference type="OrthoDB" id="421327at2759"/>
<dbReference type="PANTHER" id="PTHR13184:SF5">
    <property type="entry name" value="METHYLTRANSFERASE-LIKE PROTEIN 17, MITOCHONDRIAL"/>
    <property type="match status" value="1"/>
</dbReference>
<dbReference type="GO" id="GO:0006412">
    <property type="term" value="P:translation"/>
    <property type="evidence" value="ECO:0007669"/>
    <property type="project" value="InterPro"/>
</dbReference>
<evidence type="ECO:0000256" key="7">
    <source>
        <dbReference type="ARBA" id="ARBA00045681"/>
    </source>
</evidence>
<evidence type="ECO:0000256" key="1">
    <source>
        <dbReference type="ARBA" id="ARBA00004173"/>
    </source>
</evidence>
<dbReference type="OMA" id="PRKHPGI"/>
<dbReference type="Pfam" id="PF09243">
    <property type="entry name" value="Rsm22"/>
    <property type="match status" value="2"/>
</dbReference>
<dbReference type="FunCoup" id="A0A7M7RHB2">
    <property type="interactions" value="1332"/>
</dbReference>
<dbReference type="Proteomes" id="UP000007110">
    <property type="component" value="Unassembled WGS sequence"/>
</dbReference>
<dbReference type="EnsemblMetazoa" id="XM_783333">
    <property type="protein sequence ID" value="XP_788426"/>
    <property type="gene ID" value="LOC583426"/>
</dbReference>
<dbReference type="InterPro" id="IPR015324">
    <property type="entry name" value="Ribosomal_Rsm22-like"/>
</dbReference>
<evidence type="ECO:0000256" key="5">
    <source>
        <dbReference type="ARBA" id="ARBA00023014"/>
    </source>
</evidence>
<dbReference type="GeneID" id="583426"/>
<dbReference type="AlphaFoldDB" id="A0A7M7RHB2"/>
<protein>
    <recommendedName>
        <fullName evidence="11">Methyltransferase-like protein 17, mitochondrial</fullName>
    </recommendedName>
</protein>
<evidence type="ECO:0000313" key="9">
    <source>
        <dbReference type="EnsemblMetazoa" id="XP_788426"/>
    </source>
</evidence>
<keyword evidence="5" id="KW-0411">Iron-sulfur</keyword>
<dbReference type="CTD" id="64745"/>
<accession>A0A7M7RHB2</accession>
<evidence type="ECO:0000256" key="6">
    <source>
        <dbReference type="ARBA" id="ARBA00023128"/>
    </source>
</evidence>
<keyword evidence="10" id="KW-1185">Reference proteome</keyword>
<keyword evidence="4" id="KW-0408">Iron</keyword>
<dbReference type="GO" id="GO:0008168">
    <property type="term" value="F:methyltransferase activity"/>
    <property type="evidence" value="ECO:0007669"/>
    <property type="project" value="InterPro"/>
</dbReference>
<evidence type="ECO:0000256" key="3">
    <source>
        <dbReference type="ARBA" id="ARBA00022946"/>
    </source>
</evidence>
<dbReference type="KEGG" id="spu:583426"/>
<dbReference type="GO" id="GO:0051536">
    <property type="term" value="F:iron-sulfur cluster binding"/>
    <property type="evidence" value="ECO:0007669"/>
    <property type="project" value="UniProtKB-KW"/>
</dbReference>
<feature type="compositionally biased region" description="Polar residues" evidence="8">
    <location>
        <begin position="52"/>
        <end position="62"/>
    </location>
</feature>
<comment type="subcellular location">
    <subcellularLocation>
        <location evidence="1">Mitochondrion</location>
    </subcellularLocation>
</comment>
<organism evidence="9 10">
    <name type="scientific">Strongylocentrotus purpuratus</name>
    <name type="common">Purple sea urchin</name>
    <dbReference type="NCBI Taxonomy" id="7668"/>
    <lineage>
        <taxon>Eukaryota</taxon>
        <taxon>Metazoa</taxon>
        <taxon>Echinodermata</taxon>
        <taxon>Eleutherozoa</taxon>
        <taxon>Echinozoa</taxon>
        <taxon>Echinoidea</taxon>
        <taxon>Euechinoidea</taxon>
        <taxon>Echinacea</taxon>
        <taxon>Camarodonta</taxon>
        <taxon>Echinidea</taxon>
        <taxon>Strongylocentrotidae</taxon>
        <taxon>Strongylocentrotus</taxon>
    </lineage>
</organism>
<feature type="region of interest" description="Disordered" evidence="8">
    <location>
        <begin position="41"/>
        <end position="65"/>
    </location>
</feature>
<keyword evidence="2" id="KW-0479">Metal-binding</keyword>
<feature type="compositionally biased region" description="Basic and acidic residues" evidence="8">
    <location>
        <begin position="41"/>
        <end position="51"/>
    </location>
</feature>
<dbReference type="InParanoid" id="A0A7M7RHB2"/>
<keyword evidence="3" id="KW-0809">Transit peptide</keyword>
<evidence type="ECO:0008006" key="11">
    <source>
        <dbReference type="Google" id="ProtNLM"/>
    </source>
</evidence>
<evidence type="ECO:0000313" key="10">
    <source>
        <dbReference type="Proteomes" id="UP000007110"/>
    </source>
</evidence>
<evidence type="ECO:0000256" key="2">
    <source>
        <dbReference type="ARBA" id="ARBA00022723"/>
    </source>
</evidence>
<evidence type="ECO:0000256" key="4">
    <source>
        <dbReference type="ARBA" id="ARBA00023004"/>
    </source>
</evidence>
<sequence length="500" mass="57583">MAASMCKNVTMLTAPRYYCFKHILSRQEMRLLLQRVLSTLHEERPESKDGKTSWSLDTQASNPRRHAGVRQLKAIKLPEELSKNIASVIEGQTGRNLIPEATKLSNYLSSRKRPVEESELRAAARHFSEDIGLEDFEADDVNSQSFPPESKRKMQHVVRNLRKNLYKWQSINYDDVKSLAYMLARMPPNYAVLYRVLNEIKQGDPEYRPSTILDFGSGLGTTTWAAHSVWGDAVKEYYMVEVAKAMHQLSERLLRVEPGKEELLIPNVYFRFFMPVSLRARYSMTVSAYSLLELPSFQDRVKSVRSLWRLTDDYLVLIENGSYESYLALMEARDAILMESQDQSEDSSNAEELENRFPDRLKPQIDRQGGHVFAPCPHDQPCPRLQDGSGIPCNFEQSYHPLTQFIGKRSSMVSTERFTYMVLKKGSRTNKHSWPRVVKPVLKKSRHIICRLCCDDGSLREAVFTKAKHSKDMYRCAKYTNWGDMLPAKQNEIADTDRDG</sequence>
<keyword evidence="6" id="KW-0496">Mitochondrion</keyword>
<dbReference type="InterPro" id="IPR052571">
    <property type="entry name" value="Mt_RNA_Methyltransferase"/>
</dbReference>
<dbReference type="SUPFAM" id="SSF53335">
    <property type="entry name" value="S-adenosyl-L-methionine-dependent methyltransferases"/>
    <property type="match status" value="1"/>
</dbReference>
<name>A0A7M7RHB2_STRPU</name>
<dbReference type="PANTHER" id="PTHR13184">
    <property type="entry name" value="37S RIBOSOMAL PROTEIN S22"/>
    <property type="match status" value="1"/>
</dbReference>
<comment type="function">
    <text evidence="7">Mitochondrial ribosome (mitoribosome) assembly factor. Binds at the interface of the head and body domains of the mitochondrial small ribosomal subunit (mt-SSU), occluding the mRNA channel and preventing compaction of the head domain towards the body. Probable inactive methyltransferase: retains the characteristic folding and ability to bind S-adenosyl-L-methionine, but it probably lost its methyltransferase activity.</text>
</comment>
<dbReference type="GO" id="GO:0046872">
    <property type="term" value="F:metal ion binding"/>
    <property type="evidence" value="ECO:0007669"/>
    <property type="project" value="UniProtKB-KW"/>
</dbReference>
<dbReference type="GO" id="GO:0005739">
    <property type="term" value="C:mitochondrion"/>
    <property type="evidence" value="ECO:0007669"/>
    <property type="project" value="UniProtKB-SubCell"/>
</dbReference>
<dbReference type="InterPro" id="IPR029063">
    <property type="entry name" value="SAM-dependent_MTases_sf"/>
</dbReference>
<dbReference type="RefSeq" id="XP_788426.3">
    <property type="nucleotide sequence ID" value="XM_783333.4"/>
</dbReference>